<dbReference type="InterPro" id="IPR013103">
    <property type="entry name" value="RVT_2"/>
</dbReference>
<name>A0A438CUN0_VITVI</name>
<dbReference type="Pfam" id="PF25597">
    <property type="entry name" value="SH3_retrovirus"/>
    <property type="match status" value="1"/>
</dbReference>
<accession>A0A438CUN0</accession>
<dbReference type="Gene3D" id="3.30.420.10">
    <property type="entry name" value="Ribonuclease H-like superfamily/Ribonuclease H"/>
    <property type="match status" value="1"/>
</dbReference>
<dbReference type="Pfam" id="PF00665">
    <property type="entry name" value="rve"/>
    <property type="match status" value="1"/>
</dbReference>
<dbReference type="InterPro" id="IPR039537">
    <property type="entry name" value="Retrotran_Ty1/copia-like"/>
</dbReference>
<dbReference type="PANTHER" id="PTHR42648">
    <property type="entry name" value="TRANSPOSASE, PUTATIVE-RELATED"/>
    <property type="match status" value="1"/>
</dbReference>
<dbReference type="InterPro" id="IPR043502">
    <property type="entry name" value="DNA/RNA_pol_sf"/>
</dbReference>
<dbReference type="InterPro" id="IPR036875">
    <property type="entry name" value="Znf_CCHC_sf"/>
</dbReference>
<keyword evidence="1" id="KW-0479">Metal-binding</keyword>
<dbReference type="EMBL" id="QGNW01001976">
    <property type="protein sequence ID" value="RVW26891.1"/>
    <property type="molecule type" value="Genomic_DNA"/>
</dbReference>
<dbReference type="SUPFAM" id="SSF53098">
    <property type="entry name" value="Ribonuclease H-like"/>
    <property type="match status" value="1"/>
</dbReference>
<dbReference type="Pfam" id="PF00098">
    <property type="entry name" value="zf-CCHC"/>
    <property type="match status" value="1"/>
</dbReference>
<sequence>MMILLGCMDIDLALRMPKPDELNEQSTQEDEVYWGKWERSNRLSLMIMKRGIPEAFRGAVTDEVTNASDFLAEIQKRFAKNDKAETSTLLASLISMKYNGKEEERLKQDKTESAHLASTSKDKGKRKNKVAASNGPEQKKQKVEVTCFFCNKPGHTKKECTKYAAWRVKKGMFLTLGCLSYRKPSDAERCIYVGDGKQTKTKKLGANRATDVLELIHTDICGPYPTASWNGQQYFITFIDDYSRYGYLFLIHEKSQSLDVFKTFKAEVELQLNKRIKSVRSDRGGEYYGRYDGSGEQRPGPFAKYLEECGIVPQYTMPGSPSMNGVAERRNRTLKDMVRSMISHSTLPEKLWGEALKTAAYILNRVPTKAAAKTPYELWTGRKPSLKHFHIWGCPAEARPYKPHEKKLDSKTVSSYFIGYAERSRGFKFYDPAIRSIFETGTATFFEDVEFGGRNQARNIVFEEEEGSTIAIDNVQNKLNNLKKNMPLRRSTRERRNAISDDYIVYLQEREVESGMMEDDPINFQQAMKSSNSQKWIEAMNEEYKSMQDNKVWELVSLPVGTKPIGCKWIFKTKRDSNGNVERYKARLVAKGFTQKEGIDFKETFSPVSMKDSFRIIMALVAHYDLELHQMDVKTAFLNGDIDETIYMVQPENFVSEDSKNMVCKLTKSIYGLKQASRQWYFKFHQIIVSYGFEANLMDECVYHKFSGRIQIHRDRSRGILGLSQRTYIDKVLQRYGMQNSKPGDTPVAKGDKFSLNQCPKNSLESQEMQKIPYASAVGSLMYAQVCTRPDIAYIVGMLGRYLSNPGMDHWRAAKRVMRYLQRTKEYMLTYRRLDQLELIGYSDSDFAGCQDSRRSTSGYIYLLAGGAISWRSAKQTLVTSSTMEAEFVACYEASNQGIWLRNFVTGLRVLDGIERPLKIFCDNKSAVLYSNNNRSSTKSKYIDIKFLVVKEKVQSGQISIEHIGTNSMIADPLTKGLPPKDLAQLGFFFFSLSLWRLFIEMVMAQNTTIPVNVGLVLDFDTSLGKMGLTCIPLALSDFYASHGNYKTSHVLKTRDSRRDVVQLQQVLLSLFFSLSHSSN</sequence>
<dbReference type="AlphaFoldDB" id="A0A438CUN0"/>
<evidence type="ECO:0000259" key="6">
    <source>
        <dbReference type="PROSITE" id="PS50994"/>
    </source>
</evidence>
<dbReference type="SMART" id="SM00343">
    <property type="entry name" value="ZnF_C2HC"/>
    <property type="match status" value="1"/>
</dbReference>
<dbReference type="GO" id="GO:0015074">
    <property type="term" value="P:DNA integration"/>
    <property type="evidence" value="ECO:0007669"/>
    <property type="project" value="InterPro"/>
</dbReference>
<keyword evidence="3" id="KW-0863">Zinc-finger</keyword>
<dbReference type="InterPro" id="IPR001584">
    <property type="entry name" value="Integrase_cat-core"/>
</dbReference>
<evidence type="ECO:0000259" key="5">
    <source>
        <dbReference type="PROSITE" id="PS50158"/>
    </source>
</evidence>
<dbReference type="CDD" id="cd09272">
    <property type="entry name" value="RNase_HI_RT_Ty1"/>
    <property type="match status" value="1"/>
</dbReference>
<dbReference type="Proteomes" id="UP000288805">
    <property type="component" value="Unassembled WGS sequence"/>
</dbReference>
<organism evidence="7 8">
    <name type="scientific">Vitis vinifera</name>
    <name type="common">Grape</name>
    <dbReference type="NCBI Taxonomy" id="29760"/>
    <lineage>
        <taxon>Eukaryota</taxon>
        <taxon>Viridiplantae</taxon>
        <taxon>Streptophyta</taxon>
        <taxon>Embryophyta</taxon>
        <taxon>Tracheophyta</taxon>
        <taxon>Spermatophyta</taxon>
        <taxon>Magnoliopsida</taxon>
        <taxon>eudicotyledons</taxon>
        <taxon>Gunneridae</taxon>
        <taxon>Pentapetalae</taxon>
        <taxon>rosids</taxon>
        <taxon>Vitales</taxon>
        <taxon>Vitaceae</taxon>
        <taxon>Viteae</taxon>
        <taxon>Vitis</taxon>
    </lineage>
</organism>
<proteinExistence type="predicted"/>
<evidence type="ECO:0000256" key="3">
    <source>
        <dbReference type="PROSITE-ProRule" id="PRU00047"/>
    </source>
</evidence>
<dbReference type="GO" id="GO:0016787">
    <property type="term" value="F:hydrolase activity"/>
    <property type="evidence" value="ECO:0007669"/>
    <property type="project" value="UniProtKB-KW"/>
</dbReference>
<evidence type="ECO:0000256" key="1">
    <source>
        <dbReference type="ARBA" id="ARBA00022723"/>
    </source>
</evidence>
<dbReference type="GO" id="GO:0008270">
    <property type="term" value="F:zinc ion binding"/>
    <property type="evidence" value="ECO:0007669"/>
    <property type="project" value="UniProtKB-KW"/>
</dbReference>
<feature type="domain" description="CCHC-type" evidence="5">
    <location>
        <begin position="147"/>
        <end position="162"/>
    </location>
</feature>
<dbReference type="SUPFAM" id="SSF56672">
    <property type="entry name" value="DNA/RNA polymerases"/>
    <property type="match status" value="1"/>
</dbReference>
<dbReference type="InterPro" id="IPR036397">
    <property type="entry name" value="RNaseH_sf"/>
</dbReference>
<comment type="caution">
    <text evidence="7">The sequence shown here is derived from an EMBL/GenBank/DDBJ whole genome shotgun (WGS) entry which is preliminary data.</text>
</comment>
<keyword evidence="3" id="KW-0862">Zinc</keyword>
<dbReference type="SUPFAM" id="SSF57756">
    <property type="entry name" value="Retrovirus zinc finger-like domains"/>
    <property type="match status" value="1"/>
</dbReference>
<dbReference type="InterPro" id="IPR057670">
    <property type="entry name" value="SH3_retrovirus"/>
</dbReference>
<reference evidence="7 8" key="1">
    <citation type="journal article" date="2018" name="PLoS Genet.">
        <title>Population sequencing reveals clonal diversity and ancestral inbreeding in the grapevine cultivar Chardonnay.</title>
        <authorList>
            <person name="Roach M.J."/>
            <person name="Johnson D.L."/>
            <person name="Bohlmann J."/>
            <person name="van Vuuren H.J."/>
            <person name="Jones S.J."/>
            <person name="Pretorius I.S."/>
            <person name="Schmidt S.A."/>
            <person name="Borneman A.R."/>
        </authorList>
    </citation>
    <scope>NUCLEOTIDE SEQUENCE [LARGE SCALE GENOMIC DNA]</scope>
    <source>
        <strain evidence="8">cv. Chardonnay</strain>
        <tissue evidence="7">Leaf</tissue>
    </source>
</reference>
<dbReference type="PANTHER" id="PTHR42648:SF28">
    <property type="entry name" value="TRANSPOSON-ENCODED PROTEIN WITH RIBONUCLEASE H-LIKE AND RETROVIRUS ZINC FINGER-LIKE DOMAINS"/>
    <property type="match status" value="1"/>
</dbReference>
<dbReference type="Pfam" id="PF07727">
    <property type="entry name" value="RVT_2"/>
    <property type="match status" value="1"/>
</dbReference>
<dbReference type="InterPro" id="IPR001878">
    <property type="entry name" value="Znf_CCHC"/>
</dbReference>
<dbReference type="PROSITE" id="PS50158">
    <property type="entry name" value="ZF_CCHC"/>
    <property type="match status" value="1"/>
</dbReference>
<evidence type="ECO:0000313" key="7">
    <source>
        <dbReference type="EMBL" id="RVW26891.1"/>
    </source>
</evidence>
<feature type="region of interest" description="Disordered" evidence="4">
    <location>
        <begin position="104"/>
        <end position="137"/>
    </location>
</feature>
<dbReference type="GO" id="GO:0003676">
    <property type="term" value="F:nucleic acid binding"/>
    <property type="evidence" value="ECO:0007669"/>
    <property type="project" value="InterPro"/>
</dbReference>
<protein>
    <submittedName>
        <fullName evidence="7">Retrovirus-related Pol polyprotein from transposon TNT 1-94</fullName>
    </submittedName>
</protein>
<feature type="compositionally biased region" description="Basic and acidic residues" evidence="4">
    <location>
        <begin position="104"/>
        <end position="113"/>
    </location>
</feature>
<evidence type="ECO:0000313" key="8">
    <source>
        <dbReference type="Proteomes" id="UP000288805"/>
    </source>
</evidence>
<evidence type="ECO:0000256" key="2">
    <source>
        <dbReference type="ARBA" id="ARBA00022801"/>
    </source>
</evidence>
<feature type="domain" description="Integrase catalytic" evidence="6">
    <location>
        <begin position="206"/>
        <end position="383"/>
    </location>
</feature>
<dbReference type="PROSITE" id="PS50994">
    <property type="entry name" value="INTEGRASE"/>
    <property type="match status" value="1"/>
</dbReference>
<evidence type="ECO:0000256" key="4">
    <source>
        <dbReference type="SAM" id="MobiDB-lite"/>
    </source>
</evidence>
<dbReference type="InterPro" id="IPR012337">
    <property type="entry name" value="RNaseH-like_sf"/>
</dbReference>
<gene>
    <name evidence="7" type="primary">POLX_1707</name>
    <name evidence="7" type="ORF">CK203_104195</name>
</gene>
<keyword evidence="2" id="KW-0378">Hydrolase</keyword>